<dbReference type="Gene3D" id="3.40.50.2300">
    <property type="match status" value="1"/>
</dbReference>
<dbReference type="InterPro" id="IPR003165">
    <property type="entry name" value="Piwi"/>
</dbReference>
<dbReference type="InterPro" id="IPR012337">
    <property type="entry name" value="RNaseH-like_sf"/>
</dbReference>
<protein>
    <submittedName>
        <fullName evidence="3">Piwi domain-containing protein</fullName>
    </submittedName>
</protein>
<feature type="domain" description="Piwi" evidence="1">
    <location>
        <begin position="321"/>
        <end position="431"/>
    </location>
</feature>
<dbReference type="Proteomes" id="UP000095283">
    <property type="component" value="Unplaced"/>
</dbReference>
<dbReference type="Pfam" id="PF02171">
    <property type="entry name" value="Piwi"/>
    <property type="match status" value="1"/>
</dbReference>
<dbReference type="SUPFAM" id="SSF53098">
    <property type="entry name" value="Ribonuclease H-like"/>
    <property type="match status" value="1"/>
</dbReference>
<dbReference type="PROSITE" id="PS50822">
    <property type="entry name" value="PIWI"/>
    <property type="match status" value="1"/>
</dbReference>
<evidence type="ECO:0000313" key="3">
    <source>
        <dbReference type="WBParaSite" id="Hba_17351"/>
    </source>
</evidence>
<name>A0A1I7XJ60_HETBA</name>
<dbReference type="AlphaFoldDB" id="A0A1I7XJ60"/>
<dbReference type="SUPFAM" id="SSF101690">
    <property type="entry name" value="PAZ domain"/>
    <property type="match status" value="1"/>
</dbReference>
<proteinExistence type="predicted"/>
<evidence type="ECO:0000313" key="2">
    <source>
        <dbReference type="Proteomes" id="UP000095283"/>
    </source>
</evidence>
<sequence>MKSIGQKYSEVYEYQVIVTKCNQNRMMRGRHRPTHPSSSSNANLLTQHIRYYPEQNNLRESHFKISESFHPHVILMQVVNKLFYKPKMNLITYYFDVLQDLGFYKDCGHSISRDMAMNRKQRQTMTDKLSGIRVKTNCALLQRSEGTPFLAKRTYKFIKVADSCPGVFKMSYGKTIEETYYLLGRRLLYPGLPLCEVKNGNTRELLPLEVLDIHEKPQSYNKTLDFLTKLKFIKEGVPVEVDADNRSFKMKQLNGKLLIVKKHRFLVIEYRIFQRVLQCVNRKVPGKKHPHFREASIGVRTAVEKAKSLFDQGRDKNNEILLILVFHSRVYNTYGLVKSLCDNEYGIVSQVVDEESVRKAVSGSNLSIYYNLALKINAKLGGVNHSTVMNGKLTGENTGSNKKSGSVMYVGIDVTHPTNTSELTDTWARLTEGTLQPTFTYIVIQKRHLTRFYNILKDGEKEMYVKIQLLP</sequence>
<organism evidence="2 3">
    <name type="scientific">Heterorhabditis bacteriophora</name>
    <name type="common">Entomopathogenic nematode worm</name>
    <dbReference type="NCBI Taxonomy" id="37862"/>
    <lineage>
        <taxon>Eukaryota</taxon>
        <taxon>Metazoa</taxon>
        <taxon>Ecdysozoa</taxon>
        <taxon>Nematoda</taxon>
        <taxon>Chromadorea</taxon>
        <taxon>Rhabditida</taxon>
        <taxon>Rhabditina</taxon>
        <taxon>Rhabditomorpha</taxon>
        <taxon>Strongyloidea</taxon>
        <taxon>Heterorhabditidae</taxon>
        <taxon>Heterorhabditis</taxon>
    </lineage>
</organism>
<dbReference type="InterPro" id="IPR036085">
    <property type="entry name" value="PAZ_dom_sf"/>
</dbReference>
<reference evidence="3" key="1">
    <citation type="submission" date="2016-11" db="UniProtKB">
        <authorList>
            <consortium name="WormBaseParasite"/>
        </authorList>
    </citation>
    <scope>IDENTIFICATION</scope>
</reference>
<keyword evidence="2" id="KW-1185">Reference proteome</keyword>
<evidence type="ECO:0000259" key="1">
    <source>
        <dbReference type="PROSITE" id="PS50822"/>
    </source>
</evidence>
<dbReference type="Gene3D" id="2.170.260.10">
    <property type="entry name" value="paz domain"/>
    <property type="match status" value="1"/>
</dbReference>
<dbReference type="PANTHER" id="PTHR22891">
    <property type="entry name" value="EUKARYOTIC TRANSLATION INITIATION FACTOR 2C"/>
    <property type="match status" value="1"/>
</dbReference>
<dbReference type="WBParaSite" id="Hba_17351">
    <property type="protein sequence ID" value="Hba_17351"/>
    <property type="gene ID" value="Hba_17351"/>
</dbReference>
<dbReference type="GO" id="GO:0003676">
    <property type="term" value="F:nucleic acid binding"/>
    <property type="evidence" value="ECO:0007669"/>
    <property type="project" value="InterPro"/>
</dbReference>
<accession>A0A1I7XJ60</accession>